<comment type="function">
    <text evidence="4">Functions as an E3 ubiquitin ligase.</text>
</comment>
<dbReference type="InterPro" id="IPR045185">
    <property type="entry name" value="PUB22/23/24-like"/>
</dbReference>
<comment type="caution">
    <text evidence="6">The sequence shown here is derived from an EMBL/GenBank/DDBJ whole genome shotgun (WGS) entry which is preliminary data.</text>
</comment>
<evidence type="ECO:0000256" key="4">
    <source>
        <dbReference type="RuleBase" id="RU369093"/>
    </source>
</evidence>
<proteinExistence type="predicted"/>
<sequence>MAKELHITVSGVFWCPISLDLMKSLVSLCTGITYDRSSIHQWLESGHDTCPTTMQVLPSKDFISNLTLHRLINLWIQSSTLRPGSNSPRLLSAIFEVRAKLLMERIESQICVDSLSKVSEFVSCCEENQRFFC</sequence>
<organism evidence="6 7">
    <name type="scientific">Hibiscus trionum</name>
    <name type="common">Flower of an hour</name>
    <dbReference type="NCBI Taxonomy" id="183268"/>
    <lineage>
        <taxon>Eukaryota</taxon>
        <taxon>Viridiplantae</taxon>
        <taxon>Streptophyta</taxon>
        <taxon>Embryophyta</taxon>
        <taxon>Tracheophyta</taxon>
        <taxon>Spermatophyta</taxon>
        <taxon>Magnoliopsida</taxon>
        <taxon>eudicotyledons</taxon>
        <taxon>Gunneridae</taxon>
        <taxon>Pentapetalae</taxon>
        <taxon>rosids</taxon>
        <taxon>malvids</taxon>
        <taxon>Malvales</taxon>
        <taxon>Malvaceae</taxon>
        <taxon>Malvoideae</taxon>
        <taxon>Hibiscus</taxon>
    </lineage>
</organism>
<dbReference type="GO" id="GO:0016567">
    <property type="term" value="P:protein ubiquitination"/>
    <property type="evidence" value="ECO:0007669"/>
    <property type="project" value="UniProtKB-UniRule"/>
</dbReference>
<keyword evidence="3 4" id="KW-0833">Ubl conjugation pathway</keyword>
<dbReference type="Gene3D" id="3.30.40.10">
    <property type="entry name" value="Zinc/RING finger domain, C3HC4 (zinc finger)"/>
    <property type="match status" value="1"/>
</dbReference>
<evidence type="ECO:0000256" key="1">
    <source>
        <dbReference type="ARBA" id="ARBA00004906"/>
    </source>
</evidence>
<name>A0A9W7M238_HIBTR</name>
<dbReference type="OrthoDB" id="10064100at2759"/>
<protein>
    <recommendedName>
        <fullName evidence="4 5">U-box domain-containing protein</fullName>
        <ecNumber evidence="4">2.3.2.27</ecNumber>
    </recommendedName>
    <alternativeName>
        <fullName evidence="4">RING-type E3 ubiquitin transferase PUB</fullName>
    </alternativeName>
</protein>
<dbReference type="SUPFAM" id="SSF57850">
    <property type="entry name" value="RING/U-box"/>
    <property type="match status" value="1"/>
</dbReference>
<dbReference type="AlphaFoldDB" id="A0A9W7M238"/>
<comment type="catalytic activity">
    <reaction evidence="4">
        <text>S-ubiquitinyl-[E2 ubiquitin-conjugating enzyme]-L-cysteine + [acceptor protein]-L-lysine = [E2 ubiquitin-conjugating enzyme]-L-cysteine + N(6)-ubiquitinyl-[acceptor protein]-L-lysine.</text>
        <dbReference type="EC" id="2.3.2.27"/>
    </reaction>
</comment>
<feature type="domain" description="U-box" evidence="5">
    <location>
        <begin position="8"/>
        <end position="82"/>
    </location>
</feature>
<reference evidence="6" key="1">
    <citation type="submission" date="2023-05" db="EMBL/GenBank/DDBJ databases">
        <title>Genome and transcriptome analyses reveal genes involved in the formation of fine ridges on petal epidermal cells in Hibiscus trionum.</title>
        <authorList>
            <person name="Koshimizu S."/>
            <person name="Masuda S."/>
            <person name="Ishii T."/>
            <person name="Shirasu K."/>
            <person name="Hoshino A."/>
            <person name="Arita M."/>
        </authorList>
    </citation>
    <scope>NUCLEOTIDE SEQUENCE</scope>
    <source>
        <strain evidence="6">Hamamatsu line</strain>
    </source>
</reference>
<evidence type="ECO:0000259" key="5">
    <source>
        <dbReference type="PROSITE" id="PS51698"/>
    </source>
</evidence>
<dbReference type="InterPro" id="IPR045210">
    <property type="entry name" value="RING-Ubox_PUB"/>
</dbReference>
<dbReference type="CDD" id="cd16664">
    <property type="entry name" value="RING-Ubox_PUB"/>
    <property type="match status" value="1"/>
</dbReference>
<evidence type="ECO:0000313" key="6">
    <source>
        <dbReference type="EMBL" id="GMI84888.1"/>
    </source>
</evidence>
<dbReference type="PANTHER" id="PTHR22849">
    <property type="entry name" value="WDSAM1 PROTEIN"/>
    <property type="match status" value="1"/>
</dbReference>
<accession>A0A9W7M238</accession>
<comment type="pathway">
    <text evidence="1 4">Protein modification; protein ubiquitination.</text>
</comment>
<dbReference type="Proteomes" id="UP001165190">
    <property type="component" value="Unassembled WGS sequence"/>
</dbReference>
<dbReference type="SMART" id="SM00504">
    <property type="entry name" value="Ubox"/>
    <property type="match status" value="1"/>
</dbReference>
<dbReference type="PANTHER" id="PTHR22849:SF163">
    <property type="entry name" value="U-BOX DOMAIN-CONTAINING PROTEIN"/>
    <property type="match status" value="1"/>
</dbReference>
<evidence type="ECO:0000256" key="2">
    <source>
        <dbReference type="ARBA" id="ARBA00022679"/>
    </source>
</evidence>
<dbReference type="EMBL" id="BSYR01000020">
    <property type="protein sequence ID" value="GMI84888.1"/>
    <property type="molecule type" value="Genomic_DNA"/>
</dbReference>
<evidence type="ECO:0000256" key="3">
    <source>
        <dbReference type="ARBA" id="ARBA00022786"/>
    </source>
</evidence>
<keyword evidence="2 4" id="KW-0808">Transferase</keyword>
<dbReference type="GO" id="GO:0061630">
    <property type="term" value="F:ubiquitin protein ligase activity"/>
    <property type="evidence" value="ECO:0007669"/>
    <property type="project" value="UniProtKB-UniRule"/>
</dbReference>
<gene>
    <name evidence="6" type="ORF">HRI_002158100</name>
</gene>
<keyword evidence="7" id="KW-1185">Reference proteome</keyword>
<dbReference type="PROSITE" id="PS51698">
    <property type="entry name" value="U_BOX"/>
    <property type="match status" value="1"/>
</dbReference>
<dbReference type="InterPro" id="IPR003613">
    <property type="entry name" value="Ubox_domain"/>
</dbReference>
<dbReference type="InterPro" id="IPR013083">
    <property type="entry name" value="Znf_RING/FYVE/PHD"/>
</dbReference>
<dbReference type="EC" id="2.3.2.27" evidence="4"/>
<evidence type="ECO:0000313" key="7">
    <source>
        <dbReference type="Proteomes" id="UP001165190"/>
    </source>
</evidence>
<dbReference type="Pfam" id="PF04564">
    <property type="entry name" value="U-box"/>
    <property type="match status" value="1"/>
</dbReference>